<proteinExistence type="predicted"/>
<dbReference type="SUPFAM" id="SSF53187">
    <property type="entry name" value="Zn-dependent exopeptidases"/>
    <property type="match status" value="1"/>
</dbReference>
<dbReference type="SMART" id="SM00646">
    <property type="entry name" value="Ami_3"/>
    <property type="match status" value="1"/>
</dbReference>
<dbReference type="Pfam" id="PF01520">
    <property type="entry name" value="Amidase_3"/>
    <property type="match status" value="1"/>
</dbReference>
<dbReference type="HOGENOM" id="CLU_014322_2_1_5"/>
<reference evidence="6 7" key="1">
    <citation type="journal article" date="2013" name="PLoS Genet.">
        <title>A gene transfer agent and a dynamic repertoire of secretion systems hold the keys to the explosive radiation of the emerging pathogen Bartonella.</title>
        <authorList>
            <person name="Guy L."/>
            <person name="Nystedt B."/>
            <person name="Toft C."/>
            <person name="Zaremba-Niedzwiedzka K."/>
            <person name="Berglund E.C."/>
            <person name="Granberg F."/>
            <person name="Naslund K."/>
            <person name="Eriksson A.S."/>
            <person name="Andersson S.G."/>
        </authorList>
    </citation>
    <scope>NUCLEOTIDE SEQUENCE [LARGE SCALE GENOMIC DNA]</scope>
    <source>
        <strain evidence="6 7">Aust/NH1</strain>
    </source>
</reference>
<protein>
    <recommendedName>
        <fullName evidence="2">N-acetylmuramoyl-L-alanine amidase</fullName>
        <ecNumber evidence="2">3.5.1.28</ecNumber>
    </recommendedName>
</protein>
<keyword evidence="4" id="KW-1133">Transmembrane helix</keyword>
<keyword evidence="7" id="KW-1185">Reference proteome</keyword>
<name>M1NTB4_BARAA</name>
<dbReference type="AlphaFoldDB" id="M1NTB4"/>
<comment type="catalytic activity">
    <reaction evidence="1">
        <text>Hydrolyzes the link between N-acetylmuramoyl residues and L-amino acid residues in certain cell-wall glycopeptides.</text>
        <dbReference type="EC" id="3.5.1.28"/>
    </reaction>
</comment>
<dbReference type="EMBL" id="CP003123">
    <property type="protein sequence ID" value="AGF74548.1"/>
    <property type="molecule type" value="Genomic_DNA"/>
</dbReference>
<dbReference type="EC" id="3.5.1.28" evidence="2"/>
<dbReference type="CDD" id="cd02696">
    <property type="entry name" value="MurNAc-LAA"/>
    <property type="match status" value="1"/>
</dbReference>
<evidence type="ECO:0000259" key="5">
    <source>
        <dbReference type="SMART" id="SM00646"/>
    </source>
</evidence>
<evidence type="ECO:0000256" key="4">
    <source>
        <dbReference type="SAM" id="Phobius"/>
    </source>
</evidence>
<dbReference type="GO" id="GO:0009253">
    <property type="term" value="P:peptidoglycan catabolic process"/>
    <property type="evidence" value="ECO:0007669"/>
    <property type="project" value="InterPro"/>
</dbReference>
<dbReference type="Proteomes" id="UP000011729">
    <property type="component" value="Chromosome"/>
</dbReference>
<dbReference type="GO" id="GO:0030288">
    <property type="term" value="C:outer membrane-bounded periplasmic space"/>
    <property type="evidence" value="ECO:0007669"/>
    <property type="project" value="TreeGrafter"/>
</dbReference>
<evidence type="ECO:0000256" key="2">
    <source>
        <dbReference type="ARBA" id="ARBA00011901"/>
    </source>
</evidence>
<dbReference type="InterPro" id="IPR002508">
    <property type="entry name" value="MurNAc-LAA_cat"/>
</dbReference>
<evidence type="ECO:0000313" key="6">
    <source>
        <dbReference type="EMBL" id="AGF74548.1"/>
    </source>
</evidence>
<dbReference type="Gene3D" id="2.60.40.3500">
    <property type="match status" value="1"/>
</dbReference>
<feature type="transmembrane region" description="Helical" evidence="4">
    <location>
        <begin position="12"/>
        <end position="37"/>
    </location>
</feature>
<dbReference type="RefSeq" id="WP_015398056.1">
    <property type="nucleotide sequence ID" value="NC_020300.1"/>
</dbReference>
<organism evidence="6 7">
    <name type="scientific">Bartonella australis (strain Aust/NH1)</name>
    <dbReference type="NCBI Taxonomy" id="1094489"/>
    <lineage>
        <taxon>Bacteria</taxon>
        <taxon>Pseudomonadati</taxon>
        <taxon>Pseudomonadota</taxon>
        <taxon>Alphaproteobacteria</taxon>
        <taxon>Hyphomicrobiales</taxon>
        <taxon>Bartonellaceae</taxon>
        <taxon>Bartonella</taxon>
    </lineage>
</organism>
<accession>M1NTB4</accession>
<dbReference type="InterPro" id="IPR050695">
    <property type="entry name" value="N-acetylmuramoyl_amidase_3"/>
</dbReference>
<keyword evidence="4" id="KW-0472">Membrane</keyword>
<dbReference type="eggNOG" id="COG0860">
    <property type="taxonomic scope" value="Bacteria"/>
</dbReference>
<gene>
    <name evidence="6" type="primary">amiC</name>
    <name evidence="6" type="ordered locus">BAnh1_06690</name>
</gene>
<dbReference type="PATRIC" id="fig|1094489.3.peg.816"/>
<dbReference type="KEGG" id="baus:BAnh1_06690"/>
<evidence type="ECO:0000256" key="1">
    <source>
        <dbReference type="ARBA" id="ARBA00001561"/>
    </source>
</evidence>
<keyword evidence="4" id="KW-0812">Transmembrane</keyword>
<dbReference type="Gene3D" id="3.40.630.40">
    <property type="entry name" value="Zn-dependent exopeptidases"/>
    <property type="match status" value="1"/>
</dbReference>
<dbReference type="PANTHER" id="PTHR30404">
    <property type="entry name" value="N-ACETYLMURAMOYL-L-ALANINE AMIDASE"/>
    <property type="match status" value="1"/>
</dbReference>
<keyword evidence="3" id="KW-0378">Hydrolase</keyword>
<dbReference type="GO" id="GO:0008745">
    <property type="term" value="F:N-acetylmuramoyl-L-alanine amidase activity"/>
    <property type="evidence" value="ECO:0007669"/>
    <property type="project" value="UniProtKB-EC"/>
</dbReference>
<sequence length="409" mass="45949">MTKCYFTKRLKLACWTAILRLTYCLLFFMTFQMHIYAADTLKLVNLRTIGDDARTRIIAVFNAKPNFSLQILDAPARLVINLPTVDLSVQNTLSGKQRALSAMLSDIHYSAPGAQASHITLTSKTAFSIEKNAVQKLNNGLWQILIDITQNTQKKFIQTLEKQRENGQNAKAQLDLAHPFRVVLDPGHGGVDSGAQGVTGILEKNITLAFVRALRSELEKDPNIEVILTRDSDVFLKLNERVKKAQKANADLFMSIHADTINLQYLRGATVYTLSDKASDVIAKTLAENENMMDLFEGLPLQESSEVANILIDLAQRETHTFSVNFADRIILNLSKNNINLINNPHRYAAFQVLKAPDIPSVLIEIGYLSNKEDEKSLNNPQWREQVAASIADSVRQFAEYRREITQSF</sequence>
<feature type="domain" description="MurNAc-LAA" evidence="5">
    <location>
        <begin position="242"/>
        <end position="396"/>
    </location>
</feature>
<dbReference type="PANTHER" id="PTHR30404:SF0">
    <property type="entry name" value="N-ACETYLMURAMOYL-L-ALANINE AMIDASE AMIC"/>
    <property type="match status" value="1"/>
</dbReference>
<dbReference type="OrthoDB" id="9806267at2"/>
<evidence type="ECO:0000256" key="3">
    <source>
        <dbReference type="ARBA" id="ARBA00022801"/>
    </source>
</evidence>
<dbReference type="STRING" id="1094489.BAnh1_06690"/>
<evidence type="ECO:0000313" key="7">
    <source>
        <dbReference type="Proteomes" id="UP000011729"/>
    </source>
</evidence>